<gene>
    <name evidence="12" type="ORF">P2G67_11265</name>
</gene>
<keyword evidence="8 10" id="KW-0406">Ion transport</keyword>
<evidence type="ECO:0000256" key="5">
    <source>
        <dbReference type="ARBA" id="ARBA00022692"/>
    </source>
</evidence>
<keyword evidence="5 11" id="KW-0812">Transmembrane</keyword>
<dbReference type="InterPro" id="IPR003445">
    <property type="entry name" value="Cat_transpt"/>
</dbReference>
<name>A0ABT5YNK9_9PROT</name>
<evidence type="ECO:0000256" key="6">
    <source>
        <dbReference type="ARBA" id="ARBA00022958"/>
    </source>
</evidence>
<keyword evidence="2 10" id="KW-0813">Transport</keyword>
<feature type="transmembrane region" description="Helical" evidence="11">
    <location>
        <begin position="39"/>
        <end position="58"/>
    </location>
</feature>
<dbReference type="Pfam" id="PF02386">
    <property type="entry name" value="TrkH"/>
    <property type="match status" value="1"/>
</dbReference>
<evidence type="ECO:0000256" key="10">
    <source>
        <dbReference type="PIRNR" id="PIRNR006247"/>
    </source>
</evidence>
<accession>A0ABT5YNK9</accession>
<protein>
    <recommendedName>
        <fullName evidence="10">Trk system potassium uptake protein</fullName>
    </recommendedName>
</protein>
<evidence type="ECO:0000256" key="8">
    <source>
        <dbReference type="ARBA" id="ARBA00023065"/>
    </source>
</evidence>
<keyword evidence="10" id="KW-0997">Cell inner membrane</keyword>
<dbReference type="InterPro" id="IPR004772">
    <property type="entry name" value="TrkH"/>
</dbReference>
<feature type="transmembrane region" description="Helical" evidence="11">
    <location>
        <begin position="325"/>
        <end position="344"/>
    </location>
</feature>
<evidence type="ECO:0000313" key="13">
    <source>
        <dbReference type="Proteomes" id="UP001215503"/>
    </source>
</evidence>
<feature type="transmembrane region" description="Helical" evidence="11">
    <location>
        <begin position="179"/>
        <end position="199"/>
    </location>
</feature>
<organism evidence="12 13">
    <name type="scientific">Aquibaculum arenosum</name>
    <dbReference type="NCBI Taxonomy" id="3032591"/>
    <lineage>
        <taxon>Bacteria</taxon>
        <taxon>Pseudomonadati</taxon>
        <taxon>Pseudomonadota</taxon>
        <taxon>Alphaproteobacteria</taxon>
        <taxon>Rhodospirillales</taxon>
        <taxon>Rhodovibrionaceae</taxon>
        <taxon>Aquibaculum</taxon>
    </lineage>
</organism>
<evidence type="ECO:0000256" key="3">
    <source>
        <dbReference type="ARBA" id="ARBA00022475"/>
    </source>
</evidence>
<evidence type="ECO:0000256" key="9">
    <source>
        <dbReference type="ARBA" id="ARBA00023136"/>
    </source>
</evidence>
<evidence type="ECO:0000313" key="12">
    <source>
        <dbReference type="EMBL" id="MDF2096557.1"/>
    </source>
</evidence>
<dbReference type="RefSeq" id="WP_275823102.1">
    <property type="nucleotide sequence ID" value="NZ_JARHUD010000006.1"/>
</dbReference>
<comment type="function">
    <text evidence="10">Low-affinity potassium transport system. Interacts with Trk system potassium uptake protein TrkA.</text>
</comment>
<comment type="subcellular location">
    <subcellularLocation>
        <location evidence="10">Cell inner membrane</location>
        <topology evidence="10">Multi-pass membrane protein</topology>
    </subcellularLocation>
    <subcellularLocation>
        <location evidence="1">Cell membrane</location>
        <topology evidence="1">Multi-pass membrane protein</topology>
    </subcellularLocation>
</comment>
<keyword evidence="4 10" id="KW-0633">Potassium transport</keyword>
<sequence>MLVFRPVLHLLSLLLLTLGAAMLLPAVVGLAEGSDGWQIFAASSALTITFAGALYLSSRGEETRLNIRQAFLLTALAWALASAFASLPFLLAGLQGVGFADALFEATSGLTTTGATVLHGLDELPRSLLLWRGILQWLGGAAVIIMAVAILPFLQVGGMQLFRSERPERHHVSLRVSDFSILIVECYLSLTFLCLLAYWAAGMGLFDALVHAMATISTGGFSTMDASLGHWPQPAVQWTAVVFMLAGAMPFVLYVQALRGRPVALWRDPQVRWLLALLCALVLYAALRLWLEAGRAPGEALTVAAVNVVSVVTTTGFFSENYSLWGDWAVVTFFFLMFLGGCSGSTSGSIKTYRLYVLTQSALMQLKRLTHPNAVLLVLYNRRQIDEPVRSSVAAFVLLFFVTVAALALALAALGLDFVTSISASASAVTNVGPGLGDVVGPTGTYRALPDMAKWLLCLGMLLGRLELFTLLVLVMPRFWRG</sequence>
<evidence type="ECO:0000256" key="11">
    <source>
        <dbReference type="SAM" id="Phobius"/>
    </source>
</evidence>
<dbReference type="PIRSF" id="PIRSF006247">
    <property type="entry name" value="TrkH"/>
    <property type="match status" value="1"/>
</dbReference>
<evidence type="ECO:0000256" key="4">
    <source>
        <dbReference type="ARBA" id="ARBA00022538"/>
    </source>
</evidence>
<comment type="caution">
    <text evidence="12">The sequence shown here is derived from an EMBL/GenBank/DDBJ whole genome shotgun (WGS) entry which is preliminary data.</text>
</comment>
<keyword evidence="9 10" id="KW-0472">Membrane</keyword>
<keyword evidence="13" id="KW-1185">Reference proteome</keyword>
<evidence type="ECO:0000256" key="2">
    <source>
        <dbReference type="ARBA" id="ARBA00022448"/>
    </source>
</evidence>
<feature type="transmembrane region" description="Helical" evidence="11">
    <location>
        <begin position="70"/>
        <end position="91"/>
    </location>
</feature>
<dbReference type="PANTHER" id="PTHR32024">
    <property type="entry name" value="TRK SYSTEM POTASSIUM UPTAKE PROTEIN TRKG-RELATED"/>
    <property type="match status" value="1"/>
</dbReference>
<feature type="transmembrane region" description="Helical" evidence="11">
    <location>
        <begin position="134"/>
        <end position="158"/>
    </location>
</feature>
<dbReference type="EMBL" id="JARHUD010000006">
    <property type="protein sequence ID" value="MDF2096557.1"/>
    <property type="molecule type" value="Genomic_DNA"/>
</dbReference>
<feature type="transmembrane region" description="Helical" evidence="11">
    <location>
        <begin position="452"/>
        <end position="476"/>
    </location>
</feature>
<reference evidence="12 13" key="1">
    <citation type="submission" date="2023-03" db="EMBL/GenBank/DDBJ databases">
        <title>Fodinicurvata sp. CAU 1616 isolated from sea sendiment.</title>
        <authorList>
            <person name="Kim W."/>
        </authorList>
    </citation>
    <scope>NUCLEOTIDE SEQUENCE [LARGE SCALE GENOMIC DNA]</scope>
    <source>
        <strain evidence="12 13">CAU 1616</strain>
    </source>
</reference>
<feature type="transmembrane region" description="Helical" evidence="11">
    <location>
        <begin position="273"/>
        <end position="291"/>
    </location>
</feature>
<keyword evidence="3 10" id="KW-1003">Cell membrane</keyword>
<dbReference type="Proteomes" id="UP001215503">
    <property type="component" value="Unassembled WGS sequence"/>
</dbReference>
<evidence type="ECO:0000256" key="1">
    <source>
        <dbReference type="ARBA" id="ARBA00004651"/>
    </source>
</evidence>
<feature type="transmembrane region" description="Helical" evidence="11">
    <location>
        <begin position="235"/>
        <end position="253"/>
    </location>
</feature>
<comment type="similarity">
    <text evidence="10">Belongs to the TrkH potassium transport family.</text>
</comment>
<keyword evidence="7 11" id="KW-1133">Transmembrane helix</keyword>
<keyword evidence="6 10" id="KW-0630">Potassium</keyword>
<dbReference type="PANTHER" id="PTHR32024:SF3">
    <property type="entry name" value="TRK SYSTEM POTASSIUM UPTAKE PROTEIN"/>
    <property type="match status" value="1"/>
</dbReference>
<proteinExistence type="inferred from homology"/>
<evidence type="ECO:0000256" key="7">
    <source>
        <dbReference type="ARBA" id="ARBA00022989"/>
    </source>
</evidence>
<feature type="transmembrane region" description="Helical" evidence="11">
    <location>
        <begin position="393"/>
        <end position="416"/>
    </location>
</feature>